<name>A0ABT9J4P8_9BACL</name>
<dbReference type="SUPFAM" id="SSF51182">
    <property type="entry name" value="RmlC-like cupins"/>
    <property type="match status" value="1"/>
</dbReference>
<dbReference type="Pfam" id="PF07883">
    <property type="entry name" value="Cupin_2"/>
    <property type="match status" value="1"/>
</dbReference>
<evidence type="ECO:0000313" key="3">
    <source>
        <dbReference type="EMBL" id="MDP5276577.1"/>
    </source>
</evidence>
<evidence type="ECO:0000313" key="4">
    <source>
        <dbReference type="Proteomes" id="UP001231941"/>
    </source>
</evidence>
<reference evidence="3 4" key="1">
    <citation type="submission" date="2023-08" db="EMBL/GenBank/DDBJ databases">
        <authorList>
            <person name="Park J.-S."/>
        </authorList>
    </citation>
    <scope>NUCLEOTIDE SEQUENCE [LARGE SCALE GENOMIC DNA]</scope>
    <source>
        <strain evidence="3 4">2205SS18-9</strain>
    </source>
</reference>
<dbReference type="RefSeq" id="WP_305993886.1">
    <property type="nucleotide sequence ID" value="NZ_JAVAMP010000016.1"/>
</dbReference>
<dbReference type="InterPro" id="IPR011051">
    <property type="entry name" value="RmlC_Cupin_sf"/>
</dbReference>
<organism evidence="3 4">
    <name type="scientific">Chengkuizengella axinellae</name>
    <dbReference type="NCBI Taxonomy" id="3064388"/>
    <lineage>
        <taxon>Bacteria</taxon>
        <taxon>Bacillati</taxon>
        <taxon>Bacillota</taxon>
        <taxon>Bacilli</taxon>
        <taxon>Bacillales</taxon>
        <taxon>Paenibacillaceae</taxon>
        <taxon>Chengkuizengella</taxon>
    </lineage>
</organism>
<evidence type="ECO:0000259" key="2">
    <source>
        <dbReference type="Pfam" id="PF07883"/>
    </source>
</evidence>
<dbReference type="Proteomes" id="UP001231941">
    <property type="component" value="Unassembled WGS sequence"/>
</dbReference>
<keyword evidence="1" id="KW-0479">Metal-binding</keyword>
<evidence type="ECO:0000256" key="1">
    <source>
        <dbReference type="ARBA" id="ARBA00022723"/>
    </source>
</evidence>
<accession>A0ABT9J4P8</accession>
<dbReference type="PANTHER" id="PTHR35848">
    <property type="entry name" value="OXALATE-BINDING PROTEIN"/>
    <property type="match status" value="1"/>
</dbReference>
<gene>
    <name evidence="3" type="ORF">Q5Y73_21005</name>
</gene>
<dbReference type="InterPro" id="IPR051610">
    <property type="entry name" value="GPI/OXD"/>
</dbReference>
<dbReference type="EMBL" id="JAVAMP010000016">
    <property type="protein sequence ID" value="MDP5276577.1"/>
    <property type="molecule type" value="Genomic_DNA"/>
</dbReference>
<dbReference type="InterPro" id="IPR013096">
    <property type="entry name" value="Cupin_2"/>
</dbReference>
<feature type="domain" description="Cupin type-2" evidence="2">
    <location>
        <begin position="47"/>
        <end position="116"/>
    </location>
</feature>
<sequence>MNFTNLINLHELEFQSEGTEYSHYNSNSSKITSKDLGAKKLFFDVKELLPRQLSCPYHYHSDQEEVFIIIDGEVTVRQNNECKILKKGDLIFFPNSEEGAHQLFNHTDNPVRYLDLTTRFGTDVCKYPDSNKINAGNGQIYKITDKVDYFEGEDEVPEFWTKRKL</sequence>
<dbReference type="InterPro" id="IPR014710">
    <property type="entry name" value="RmlC-like_jellyroll"/>
</dbReference>
<proteinExistence type="predicted"/>
<protein>
    <submittedName>
        <fullName evidence="3">Cupin domain-containing protein</fullName>
    </submittedName>
</protein>
<keyword evidence="4" id="KW-1185">Reference proteome</keyword>
<dbReference type="Gene3D" id="2.60.120.10">
    <property type="entry name" value="Jelly Rolls"/>
    <property type="match status" value="1"/>
</dbReference>
<comment type="caution">
    <text evidence="3">The sequence shown here is derived from an EMBL/GenBank/DDBJ whole genome shotgun (WGS) entry which is preliminary data.</text>
</comment>